<dbReference type="AlphaFoldDB" id="A0A1N5S5S4"/>
<dbReference type="GeneID" id="41587409"/>
<dbReference type="Proteomes" id="UP000195607">
    <property type="component" value="Chromosome I"/>
</dbReference>
<reference evidence="3" key="2">
    <citation type="submission" date="2016-06" db="EMBL/GenBank/DDBJ databases">
        <authorList>
            <person name="Toshchakov V.S."/>
        </authorList>
    </citation>
    <scope>NUCLEOTIDE SEQUENCE [LARGE SCALE GENOMIC DNA]</scope>
    <source>
        <strain>PM4 (JCM 30641</strain>
        <strain evidence="3">\VKM B-2940)</strain>
    </source>
</reference>
<accession>A0A1N5S5S4</accession>
<evidence type="ECO:0000313" key="1">
    <source>
        <dbReference type="EMBL" id="SIM31432.1"/>
    </source>
</evidence>
<evidence type="ECO:0000313" key="2">
    <source>
        <dbReference type="EMBL" id="SJK83964.1"/>
    </source>
</evidence>
<proteinExistence type="predicted"/>
<sequence length="181" mass="19873">MKGRNHLKVISILAVVIVIASSTLVVLSQPVTVNKPFPEEGKLSVTENKTFGYYGMMFAFRSLNYTHISGIVKSNSTSYLTFLMTPGQLFGWLNESNRSIWGNKAIQGVFNGTVPVGILTITTNLTPVSYINNQKGSGNLPLSWNLIPGKSYILLFVSARETNEVLSIDTDLGLSYTYSII</sequence>
<dbReference type="RefSeq" id="WP_145983889.1">
    <property type="nucleotide sequence ID" value="NZ_LT671858.1"/>
</dbReference>
<reference evidence="2" key="3">
    <citation type="submission" date="2016-06" db="EMBL/GenBank/DDBJ databases">
        <authorList>
            <person name="Olsen C.W."/>
            <person name="Carey S."/>
            <person name="Hinshaw L."/>
            <person name="Karasin A.I."/>
        </authorList>
    </citation>
    <scope>NUCLEOTIDE SEQUENCE [LARGE SCALE GENOMIC DNA]</scope>
    <source>
        <strain evidence="2">PM4</strain>
    </source>
</reference>
<dbReference type="KEGG" id="cdiv:CPM_0062"/>
<gene>
    <name evidence="2" type="ORF">CPM_0062</name>
    <name evidence="1" type="ORF">CSP5_0093</name>
</gene>
<reference evidence="1" key="1">
    <citation type="submission" date="2016-04" db="EMBL/GenBank/DDBJ databases">
        <authorList>
            <person name="Evans L.H."/>
            <person name="Alamgir A."/>
            <person name="Owens N."/>
            <person name="Weber N.D."/>
            <person name="Virtaneva K."/>
            <person name="Barbian K."/>
            <person name="Babar A."/>
            <person name="Rosenke K."/>
        </authorList>
    </citation>
    <scope>NUCLEOTIDE SEQUENCE [LARGE SCALE GENOMIC DNA]</scope>
    <source>
        <strain evidence="1">S5</strain>
    </source>
</reference>
<name>A0A1N5S5S4_9ARCH</name>
<evidence type="ECO:0000313" key="3">
    <source>
        <dbReference type="Proteomes" id="UP000187822"/>
    </source>
</evidence>
<keyword evidence="3" id="KW-1185">Reference proteome</keyword>
<organism evidence="1">
    <name type="scientific">Cuniculiplasma divulgatum</name>
    <dbReference type="NCBI Taxonomy" id="1673428"/>
    <lineage>
        <taxon>Archaea</taxon>
        <taxon>Methanobacteriati</taxon>
        <taxon>Thermoplasmatota</taxon>
        <taxon>Thermoplasmata</taxon>
        <taxon>Thermoplasmatales</taxon>
        <taxon>Cuniculiplasmataceae</taxon>
        <taxon>Cuniculiplasma</taxon>
    </lineage>
</organism>
<protein>
    <submittedName>
        <fullName evidence="1">Uncharacterized protein</fullName>
    </submittedName>
</protein>
<dbReference type="Proteomes" id="UP000187822">
    <property type="component" value="Chromosome I"/>
</dbReference>
<dbReference type="EMBL" id="LT671858">
    <property type="protein sequence ID" value="SIM31432.1"/>
    <property type="molecule type" value="Genomic_DNA"/>
</dbReference>
<dbReference type="EMBL" id="LT719092">
    <property type="protein sequence ID" value="SJK83964.1"/>
    <property type="molecule type" value="Genomic_DNA"/>
</dbReference>